<reference evidence="1" key="1">
    <citation type="submission" date="2018-02" db="EMBL/GenBank/DDBJ databases">
        <title>Rhizophora mucronata_Transcriptome.</title>
        <authorList>
            <person name="Meera S.P."/>
            <person name="Sreeshan A."/>
            <person name="Augustine A."/>
        </authorList>
    </citation>
    <scope>NUCLEOTIDE SEQUENCE</scope>
    <source>
        <tissue evidence="1">Leaf</tissue>
    </source>
</reference>
<name>A0A2P2PS53_RHIMU</name>
<evidence type="ECO:0000313" key="1">
    <source>
        <dbReference type="EMBL" id="MBX57523.1"/>
    </source>
</evidence>
<proteinExistence type="predicted"/>
<dbReference type="AlphaFoldDB" id="A0A2P2PS53"/>
<dbReference type="EMBL" id="GGEC01077039">
    <property type="protein sequence ID" value="MBX57523.1"/>
    <property type="molecule type" value="Transcribed_RNA"/>
</dbReference>
<organism evidence="1">
    <name type="scientific">Rhizophora mucronata</name>
    <name type="common">Asiatic mangrove</name>
    <dbReference type="NCBI Taxonomy" id="61149"/>
    <lineage>
        <taxon>Eukaryota</taxon>
        <taxon>Viridiplantae</taxon>
        <taxon>Streptophyta</taxon>
        <taxon>Embryophyta</taxon>
        <taxon>Tracheophyta</taxon>
        <taxon>Spermatophyta</taxon>
        <taxon>Magnoliopsida</taxon>
        <taxon>eudicotyledons</taxon>
        <taxon>Gunneridae</taxon>
        <taxon>Pentapetalae</taxon>
        <taxon>rosids</taxon>
        <taxon>fabids</taxon>
        <taxon>Malpighiales</taxon>
        <taxon>Rhizophoraceae</taxon>
        <taxon>Rhizophora</taxon>
    </lineage>
</organism>
<accession>A0A2P2PS53</accession>
<sequence>MFCLFSGSECENRALATLLCCKN</sequence>
<protein>
    <submittedName>
        <fullName evidence="1">Uncharacterized protein</fullName>
    </submittedName>
</protein>